<proteinExistence type="predicted"/>
<reference evidence="1 2" key="1">
    <citation type="submission" date="2018-09" db="EMBL/GenBank/DDBJ databases">
        <authorList>
            <person name="Zhu H."/>
        </authorList>
    </citation>
    <scope>NUCLEOTIDE SEQUENCE [LARGE SCALE GENOMIC DNA]</scope>
    <source>
        <strain evidence="1 2">K2S05-167</strain>
    </source>
</reference>
<organism evidence="1 2">
    <name type="scientific">Deinococcus cavernae</name>
    <dbReference type="NCBI Taxonomy" id="2320857"/>
    <lineage>
        <taxon>Bacteria</taxon>
        <taxon>Thermotogati</taxon>
        <taxon>Deinococcota</taxon>
        <taxon>Deinococci</taxon>
        <taxon>Deinococcales</taxon>
        <taxon>Deinococcaceae</taxon>
        <taxon>Deinococcus</taxon>
    </lineage>
</organism>
<evidence type="ECO:0000313" key="2">
    <source>
        <dbReference type="Proteomes" id="UP000286287"/>
    </source>
</evidence>
<dbReference type="AlphaFoldDB" id="A0A418VBF6"/>
<sequence length="75" mass="8204">MNSQIFCLGIYHLNRAFLEKHAVAYNRVNLRVIGCQSLSSDVTPELVQQSVGRISLTGTMTGPTDAVTALRAKIQ</sequence>
<dbReference type="InterPro" id="IPR041088">
    <property type="entry name" value="RHH_8"/>
</dbReference>
<protein>
    <submittedName>
        <fullName evidence="1">Uncharacterized protein</fullName>
    </submittedName>
</protein>
<keyword evidence="2" id="KW-1185">Reference proteome</keyword>
<name>A0A418VBF6_9DEIO</name>
<dbReference type="Pfam" id="PF17723">
    <property type="entry name" value="RHH_8"/>
    <property type="match status" value="1"/>
</dbReference>
<comment type="caution">
    <text evidence="1">The sequence shown here is derived from an EMBL/GenBank/DDBJ whole genome shotgun (WGS) entry which is preliminary data.</text>
</comment>
<gene>
    <name evidence="1" type="ORF">D3875_19975</name>
</gene>
<accession>A0A418VBF6</accession>
<dbReference type="RefSeq" id="WP_119766216.1">
    <property type="nucleotide sequence ID" value="NZ_QYUJ01000014.1"/>
</dbReference>
<dbReference type="Proteomes" id="UP000286287">
    <property type="component" value="Unassembled WGS sequence"/>
</dbReference>
<evidence type="ECO:0000313" key="1">
    <source>
        <dbReference type="EMBL" id="RJF73484.1"/>
    </source>
</evidence>
<dbReference type="EMBL" id="QYUJ01000014">
    <property type="protein sequence ID" value="RJF73484.1"/>
    <property type="molecule type" value="Genomic_DNA"/>
</dbReference>